<accession>A0A2U8GW49</accession>
<gene>
    <name evidence="3" type="ORF">CEW83_09705</name>
</gene>
<dbReference type="CDD" id="cd19094">
    <property type="entry name" value="AKR_Tas-like"/>
    <property type="match status" value="1"/>
</dbReference>
<evidence type="ECO:0000256" key="1">
    <source>
        <dbReference type="ARBA" id="ARBA00023002"/>
    </source>
</evidence>
<protein>
    <submittedName>
        <fullName evidence="3">Aldo/keto reductase</fullName>
    </submittedName>
</protein>
<keyword evidence="4" id="KW-1185">Reference proteome</keyword>
<dbReference type="PANTHER" id="PTHR43364">
    <property type="entry name" value="NADH-SPECIFIC METHYLGLYOXAL REDUCTASE-RELATED"/>
    <property type="match status" value="1"/>
</dbReference>
<evidence type="ECO:0000313" key="3">
    <source>
        <dbReference type="EMBL" id="AWI77620.1"/>
    </source>
</evidence>
<dbReference type="Proteomes" id="UP000244930">
    <property type="component" value="Chromosome"/>
</dbReference>
<dbReference type="EMBL" id="CP022187">
    <property type="protein sequence ID" value="AWI77620.1"/>
    <property type="molecule type" value="Genomic_DNA"/>
</dbReference>
<name>A0A2U8GW49_9RHOO</name>
<dbReference type="KEGG" id="acom:CEW83_09705"/>
<sequence>MIYRVLGEQGPRVSAVCLGTMTFGQQTPEADAHDQLDMAFERGLNFIDTAEMYAVPARAETCGASETIVGNWLSRQVREKVVLATKVAGPARSLGWIRGGPLALDRANIREAVEGSLRRLRTDYIDLYQLHWPERNQPLFGQWQYDPAKERECTPIRAQLEALAELVDEGKVRHVGLSNEHPWGVMEFVRIAAEAGLPRVVSTQNAYSLLTRVFEYGLAEVCHREQVGLLAYSPLAFGHLTGKYLANPTAAGRLNEFESFGQRYTKPNVQPAVAAYAELAREHGLTPTELALSFVYHRSCVASTIIGASTSAQLAENLDAWSKPLTPELLEAIERIHLLYTNPAP</sequence>
<dbReference type="Pfam" id="PF00248">
    <property type="entry name" value="Aldo_ket_red"/>
    <property type="match status" value="1"/>
</dbReference>
<dbReference type="Gene3D" id="3.20.20.100">
    <property type="entry name" value="NADP-dependent oxidoreductase domain"/>
    <property type="match status" value="1"/>
</dbReference>
<dbReference type="RefSeq" id="WP_108951320.1">
    <property type="nucleotide sequence ID" value="NZ_CP022187.1"/>
</dbReference>
<dbReference type="SUPFAM" id="SSF51430">
    <property type="entry name" value="NAD(P)-linked oxidoreductase"/>
    <property type="match status" value="1"/>
</dbReference>
<dbReference type="GO" id="GO:0016491">
    <property type="term" value="F:oxidoreductase activity"/>
    <property type="evidence" value="ECO:0007669"/>
    <property type="project" value="UniProtKB-KW"/>
</dbReference>
<dbReference type="InterPro" id="IPR036812">
    <property type="entry name" value="NAD(P)_OxRdtase_dom_sf"/>
</dbReference>
<evidence type="ECO:0000259" key="2">
    <source>
        <dbReference type="Pfam" id="PF00248"/>
    </source>
</evidence>
<reference evidence="3 4" key="1">
    <citation type="submission" date="2017-06" db="EMBL/GenBank/DDBJ databases">
        <title>Azoarcus.</title>
        <authorList>
            <person name="Woo J.-H."/>
            <person name="Kim H.-S."/>
        </authorList>
    </citation>
    <scope>NUCLEOTIDE SEQUENCE [LARGE SCALE GENOMIC DNA]</scope>
    <source>
        <strain evidence="3 4">TSPY31</strain>
    </source>
</reference>
<dbReference type="InterPro" id="IPR023210">
    <property type="entry name" value="NADP_OxRdtase_dom"/>
</dbReference>
<dbReference type="InterPro" id="IPR050523">
    <property type="entry name" value="AKR_Detox_Biosynth"/>
</dbReference>
<dbReference type="AlphaFoldDB" id="A0A2U8GW49"/>
<evidence type="ECO:0000313" key="4">
    <source>
        <dbReference type="Proteomes" id="UP000244930"/>
    </source>
</evidence>
<organism evidence="3 4">
    <name type="scientific">Parazoarcus communis</name>
    <dbReference type="NCBI Taxonomy" id="41977"/>
    <lineage>
        <taxon>Bacteria</taxon>
        <taxon>Pseudomonadati</taxon>
        <taxon>Pseudomonadota</taxon>
        <taxon>Betaproteobacteria</taxon>
        <taxon>Rhodocyclales</taxon>
        <taxon>Zoogloeaceae</taxon>
        <taxon>Parazoarcus</taxon>
    </lineage>
</organism>
<proteinExistence type="predicted"/>
<dbReference type="PANTHER" id="PTHR43364:SF4">
    <property type="entry name" value="NAD(P)-LINKED OXIDOREDUCTASE SUPERFAMILY PROTEIN"/>
    <property type="match status" value="1"/>
</dbReference>
<feature type="domain" description="NADP-dependent oxidoreductase" evidence="2">
    <location>
        <begin position="16"/>
        <end position="336"/>
    </location>
</feature>
<keyword evidence="1" id="KW-0560">Oxidoreductase</keyword>